<dbReference type="Proteomes" id="UP000325315">
    <property type="component" value="Unassembled WGS sequence"/>
</dbReference>
<gene>
    <name evidence="2" type="ORF">EPI10_006461</name>
</gene>
<feature type="compositionally biased region" description="Basic and acidic residues" evidence="1">
    <location>
        <begin position="103"/>
        <end position="115"/>
    </location>
</feature>
<accession>A0A5B6WSV5</accession>
<dbReference type="OrthoDB" id="2272416at2759"/>
<organism evidence="2 3">
    <name type="scientific">Gossypium australe</name>
    <dbReference type="NCBI Taxonomy" id="47621"/>
    <lineage>
        <taxon>Eukaryota</taxon>
        <taxon>Viridiplantae</taxon>
        <taxon>Streptophyta</taxon>
        <taxon>Embryophyta</taxon>
        <taxon>Tracheophyta</taxon>
        <taxon>Spermatophyta</taxon>
        <taxon>Magnoliopsida</taxon>
        <taxon>eudicotyledons</taxon>
        <taxon>Gunneridae</taxon>
        <taxon>Pentapetalae</taxon>
        <taxon>rosids</taxon>
        <taxon>malvids</taxon>
        <taxon>Malvales</taxon>
        <taxon>Malvaceae</taxon>
        <taxon>Malvoideae</taxon>
        <taxon>Gossypium</taxon>
    </lineage>
</organism>
<comment type="caution">
    <text evidence="2">The sequence shown here is derived from an EMBL/GenBank/DDBJ whole genome shotgun (WGS) entry which is preliminary data.</text>
</comment>
<reference evidence="3" key="1">
    <citation type="journal article" date="2019" name="Plant Biotechnol. J.">
        <title>Genome sequencing of the Australian wild diploid species Gossypium australe highlights disease resistance and delayed gland morphogenesis.</title>
        <authorList>
            <person name="Cai Y."/>
            <person name="Cai X."/>
            <person name="Wang Q."/>
            <person name="Wang P."/>
            <person name="Zhang Y."/>
            <person name="Cai C."/>
            <person name="Xu Y."/>
            <person name="Wang K."/>
            <person name="Zhou Z."/>
            <person name="Wang C."/>
            <person name="Geng S."/>
            <person name="Li B."/>
            <person name="Dong Q."/>
            <person name="Hou Y."/>
            <person name="Wang H."/>
            <person name="Ai P."/>
            <person name="Liu Z."/>
            <person name="Yi F."/>
            <person name="Sun M."/>
            <person name="An G."/>
            <person name="Cheng J."/>
            <person name="Zhang Y."/>
            <person name="Shi Q."/>
            <person name="Xie Y."/>
            <person name="Shi X."/>
            <person name="Chang Y."/>
            <person name="Huang F."/>
            <person name="Chen Y."/>
            <person name="Hong S."/>
            <person name="Mi L."/>
            <person name="Sun Q."/>
            <person name="Zhang L."/>
            <person name="Zhou B."/>
            <person name="Peng R."/>
            <person name="Zhang X."/>
            <person name="Liu F."/>
        </authorList>
    </citation>
    <scope>NUCLEOTIDE SEQUENCE [LARGE SCALE GENOMIC DNA]</scope>
    <source>
        <strain evidence="3">cv. PA1801</strain>
    </source>
</reference>
<name>A0A5B6WSV5_9ROSI</name>
<feature type="region of interest" description="Disordered" evidence="1">
    <location>
        <begin position="87"/>
        <end position="115"/>
    </location>
</feature>
<keyword evidence="3" id="KW-1185">Reference proteome</keyword>
<dbReference type="AlphaFoldDB" id="A0A5B6WSV5"/>
<evidence type="ECO:0000313" key="3">
    <source>
        <dbReference type="Proteomes" id="UP000325315"/>
    </source>
</evidence>
<dbReference type="EMBL" id="SMMG02000002">
    <property type="protein sequence ID" value="KAA3484376.1"/>
    <property type="molecule type" value="Genomic_DNA"/>
</dbReference>
<evidence type="ECO:0000256" key="1">
    <source>
        <dbReference type="SAM" id="MobiDB-lite"/>
    </source>
</evidence>
<sequence length="115" mass="13116">MVGIGNLTCARRIVVDYEREFSRLSRYVVEYVPIEADSRKRFLRGLHDELRVQLVSLKITEFVDLVERAKMVEQVLALDKKPEITCLPGKRTGTTSSTPQPKRSKDVAARDRVLG</sequence>
<evidence type="ECO:0000313" key="2">
    <source>
        <dbReference type="EMBL" id="KAA3484376.1"/>
    </source>
</evidence>
<feature type="compositionally biased region" description="Polar residues" evidence="1">
    <location>
        <begin position="92"/>
        <end position="101"/>
    </location>
</feature>
<proteinExistence type="predicted"/>
<protein>
    <submittedName>
        <fullName evidence="2">E3 ubiquitin-protein ligase RBBP6</fullName>
    </submittedName>
</protein>